<dbReference type="AlphaFoldDB" id="G0V9Y3"/>
<keyword evidence="16" id="KW-0472">Membrane</keyword>
<name>G0V9Y3_NAUCA</name>
<evidence type="ECO:0000256" key="11">
    <source>
        <dbReference type="ARBA" id="ARBA00022723"/>
    </source>
</evidence>
<evidence type="ECO:0000256" key="8">
    <source>
        <dbReference type="ARBA" id="ARBA00022475"/>
    </source>
</evidence>
<evidence type="ECO:0000256" key="2">
    <source>
        <dbReference type="ARBA" id="ARBA00004134"/>
    </source>
</evidence>
<dbReference type="PROSITE" id="PS50031">
    <property type="entry name" value="EH"/>
    <property type="match status" value="2"/>
</dbReference>
<evidence type="ECO:0000256" key="18">
    <source>
        <dbReference type="ARBA" id="ARBA00023212"/>
    </source>
</evidence>
<dbReference type="InterPro" id="IPR000261">
    <property type="entry name" value="EH_dom"/>
</dbReference>
<dbReference type="InterPro" id="IPR011992">
    <property type="entry name" value="EF-hand-dom_pair"/>
</dbReference>
<protein>
    <recommendedName>
        <fullName evidence="7">Actin cytoskeleton-regulatory complex protein END3</fullName>
    </recommendedName>
    <alternativeName>
        <fullName evidence="6">Actin cytoskeleton-regulatory complex protein end3</fullName>
    </alternativeName>
    <alternativeName>
        <fullName evidence="20">Endocytosis protein 3</fullName>
    </alternativeName>
</protein>
<keyword evidence="26" id="KW-1185">Reference proteome</keyword>
<reference evidence="25 26" key="1">
    <citation type="journal article" date="2011" name="Proc. Natl. Acad. Sci. U.S.A.">
        <title>Evolutionary erosion of yeast sex chromosomes by mating-type switching accidents.</title>
        <authorList>
            <person name="Gordon J.L."/>
            <person name="Armisen D."/>
            <person name="Proux-Wera E."/>
            <person name="Oheigeartaigh S.S."/>
            <person name="Byrne K.P."/>
            <person name="Wolfe K.H."/>
        </authorList>
    </citation>
    <scope>NUCLEOTIDE SEQUENCE [LARGE SCALE GENOMIC DNA]</scope>
    <source>
        <strain evidence="26">ATCC 76901 / BCRC 22586 / CBS 4309 / NBRC 1992 / NRRL Y-12630</strain>
    </source>
</reference>
<organism evidence="25 26">
    <name type="scientific">Naumovozyma castellii</name>
    <name type="common">Yeast</name>
    <name type="synonym">Saccharomyces castellii</name>
    <dbReference type="NCBI Taxonomy" id="27288"/>
    <lineage>
        <taxon>Eukaryota</taxon>
        <taxon>Fungi</taxon>
        <taxon>Dikarya</taxon>
        <taxon>Ascomycota</taxon>
        <taxon>Saccharomycotina</taxon>
        <taxon>Saccharomycetes</taxon>
        <taxon>Saccharomycetales</taxon>
        <taxon>Saccharomycetaceae</taxon>
        <taxon>Naumovozyma</taxon>
    </lineage>
</organism>
<dbReference type="GO" id="GO:0030476">
    <property type="term" value="P:ascospore wall assembly"/>
    <property type="evidence" value="ECO:0007669"/>
    <property type="project" value="EnsemblFungi"/>
</dbReference>
<dbReference type="SMART" id="SM00027">
    <property type="entry name" value="EH"/>
    <property type="match status" value="2"/>
</dbReference>
<dbReference type="GO" id="GO:0030479">
    <property type="term" value="C:actin cortical patch"/>
    <property type="evidence" value="ECO:0007669"/>
    <property type="project" value="UniProtKB-SubCell"/>
</dbReference>
<dbReference type="HOGENOM" id="CLU_040829_0_0_1"/>
<keyword evidence="18" id="KW-0206">Cytoskeleton</keyword>
<feature type="region of interest" description="Disordered" evidence="22">
    <location>
        <begin position="235"/>
        <end position="265"/>
    </location>
</feature>
<keyword evidence="9" id="KW-0963">Cytoplasm</keyword>
<dbReference type="SUPFAM" id="SSF47473">
    <property type="entry name" value="EF-hand"/>
    <property type="match status" value="2"/>
</dbReference>
<comment type="similarity">
    <text evidence="4">Belongs to the END3 family.</text>
</comment>
<dbReference type="OrthoDB" id="1716625at2759"/>
<dbReference type="GO" id="GO:0030674">
    <property type="term" value="F:protein-macromolecule adaptor activity"/>
    <property type="evidence" value="ECO:0007669"/>
    <property type="project" value="EnsemblFungi"/>
</dbReference>
<evidence type="ECO:0000256" key="12">
    <source>
        <dbReference type="ARBA" id="ARBA00022737"/>
    </source>
</evidence>
<keyword evidence="17" id="KW-0009">Actin-binding</keyword>
<evidence type="ECO:0000256" key="19">
    <source>
        <dbReference type="ARBA" id="ARBA00025194"/>
    </source>
</evidence>
<dbReference type="InParanoid" id="G0V9Y3"/>
<keyword evidence="8" id="KW-1003">Cell membrane</keyword>
<evidence type="ECO:0000256" key="16">
    <source>
        <dbReference type="ARBA" id="ARBA00023136"/>
    </source>
</evidence>
<dbReference type="Proteomes" id="UP000001640">
    <property type="component" value="Chromosome 2"/>
</dbReference>
<keyword evidence="12" id="KW-0677">Repeat</keyword>
<evidence type="ECO:0000313" key="25">
    <source>
        <dbReference type="EMBL" id="CCC68750.1"/>
    </source>
</evidence>
<comment type="function">
    <text evidence="19">Component of the PAN1 actin cytoskeleton-regulatory complex required for the internalization of endosomes during actin-coupled endocytosis. The complex links the site of endocytosis to the cell membrane-associated actin cytoskeleton. Mediates uptake of external molecules and vacuolar degradation of plasma membrane proteins. Plays a role in the proper organization of the cell membrane-associated actin cytoskeleton and promotes its destabilization.</text>
</comment>
<dbReference type="FunFam" id="1.10.238.10:FF:000323">
    <property type="entry name" value="Actin cytoskeleton-regulatory complex protein end3"/>
    <property type="match status" value="1"/>
</dbReference>
<comment type="subunit">
    <text evidence="5">Component of the PAN1 actin cytoskeleton-regulatory complex.</text>
</comment>
<keyword evidence="11" id="KW-0479">Metal-binding</keyword>
<evidence type="ECO:0000256" key="13">
    <source>
        <dbReference type="ARBA" id="ARBA00022753"/>
    </source>
</evidence>
<evidence type="ECO:0000256" key="7">
    <source>
        <dbReference type="ARBA" id="ARBA00017312"/>
    </source>
</evidence>
<dbReference type="GO" id="GO:0061709">
    <property type="term" value="P:reticulophagy"/>
    <property type="evidence" value="ECO:0007669"/>
    <property type="project" value="EnsemblFungi"/>
</dbReference>
<dbReference type="GO" id="GO:1990964">
    <property type="term" value="C:actin cytoskeleton-regulatory complex"/>
    <property type="evidence" value="ECO:0007669"/>
    <property type="project" value="EnsemblFungi"/>
</dbReference>
<evidence type="ECO:0000259" key="23">
    <source>
        <dbReference type="PROSITE" id="PS50031"/>
    </source>
</evidence>
<keyword evidence="15 21" id="KW-0175">Coiled coil</keyword>
<evidence type="ECO:0000256" key="1">
    <source>
        <dbReference type="ARBA" id="ARBA00004125"/>
    </source>
</evidence>
<sequence length="368" mass="41818">MPRLEDLEIKKYWNIFSNLKPVDNKVDHDQVSPILYNSKLDSSILNKIWFLADIDDDDKLDFEEFVICMRLIFDMINKNIEEVPEELPAWLIPGSKAKLVKERVERKQKENADLPKKEPPKVDWYMSPQDLTQYQKILDSCGTATDGSFTFAALSIPLKSKFFNIGSSDLSKAWDLINPKNLASIDKDPALLFIHCLRQRNDIGAIIPFELPTALAETVNKQQIKYDLNATQSSSTRATAAPVEKKTESSQQKQPTTVSNTNPDTEIKALETKLHNLDSKLTDSSKKSTDLSSIPSEKLDLIREQYEGLLEYLLNQASSPANNSPVDVRVVTEDLDNIEQQVNGLETYLQNKKQELQSLNEEIQSYSH</sequence>
<dbReference type="GO" id="GO:0010008">
    <property type="term" value="C:endosome membrane"/>
    <property type="evidence" value="ECO:0007669"/>
    <property type="project" value="UniProtKB-SubCell"/>
</dbReference>
<dbReference type="PANTHER" id="PTHR11216">
    <property type="entry name" value="EH DOMAIN"/>
    <property type="match status" value="1"/>
</dbReference>
<accession>G0V9Y3</accession>
<feature type="compositionally biased region" description="Polar residues" evidence="22">
    <location>
        <begin position="249"/>
        <end position="264"/>
    </location>
</feature>
<evidence type="ECO:0000256" key="20">
    <source>
        <dbReference type="ARBA" id="ARBA00029684"/>
    </source>
</evidence>
<dbReference type="Pfam" id="PF12761">
    <property type="entry name" value="End3"/>
    <property type="match status" value="1"/>
</dbReference>
<keyword evidence="10" id="KW-0254">Endocytosis</keyword>
<evidence type="ECO:0000313" key="26">
    <source>
        <dbReference type="Proteomes" id="UP000001640"/>
    </source>
</evidence>
<comment type="subcellular location">
    <subcellularLocation>
        <location evidence="3">Cell membrane</location>
        <topology evidence="3">Peripheral membrane protein</topology>
        <orientation evidence="3">Cytoplasmic side</orientation>
    </subcellularLocation>
    <subcellularLocation>
        <location evidence="2">Cytoplasm</location>
        <location evidence="2">Cytoskeleton</location>
        <location evidence="2">Actin patch</location>
    </subcellularLocation>
    <subcellularLocation>
        <location evidence="1">Endosome membrane</location>
        <topology evidence="1">Peripheral membrane protein</topology>
        <orientation evidence="1">Cytoplasmic side</orientation>
    </subcellularLocation>
</comment>
<dbReference type="GO" id="GO:0005886">
    <property type="term" value="C:plasma membrane"/>
    <property type="evidence" value="ECO:0007669"/>
    <property type="project" value="UniProtKB-SubCell"/>
</dbReference>
<proteinExistence type="inferred from homology"/>
<dbReference type="PANTHER" id="PTHR11216:SF74">
    <property type="entry name" value="ACTIN CYTOSKELETON-REGULATORY COMPLEX PROTEIN END3"/>
    <property type="match status" value="1"/>
</dbReference>
<dbReference type="GO" id="GO:0003779">
    <property type="term" value="F:actin binding"/>
    <property type="evidence" value="ECO:0007669"/>
    <property type="project" value="UniProtKB-KW"/>
</dbReference>
<evidence type="ECO:0000256" key="15">
    <source>
        <dbReference type="ARBA" id="ARBA00023054"/>
    </source>
</evidence>
<dbReference type="Pfam" id="PF12763">
    <property type="entry name" value="EH"/>
    <property type="match status" value="1"/>
</dbReference>
<dbReference type="OMA" id="HCLRQRN"/>
<dbReference type="PROSITE" id="PS00018">
    <property type="entry name" value="EF_HAND_1"/>
    <property type="match status" value="1"/>
</dbReference>
<feature type="domain" description="EH" evidence="23">
    <location>
        <begin position="8"/>
        <end position="98"/>
    </location>
</feature>
<dbReference type="eggNOG" id="KOG0998">
    <property type="taxonomic scope" value="Eukaryota"/>
</dbReference>
<evidence type="ECO:0000256" key="14">
    <source>
        <dbReference type="ARBA" id="ARBA00022837"/>
    </source>
</evidence>
<evidence type="ECO:0000256" key="9">
    <source>
        <dbReference type="ARBA" id="ARBA00022490"/>
    </source>
</evidence>
<dbReference type="InterPro" id="IPR002048">
    <property type="entry name" value="EF_hand_dom"/>
</dbReference>
<dbReference type="InterPro" id="IPR018247">
    <property type="entry name" value="EF_Hand_1_Ca_BS"/>
</dbReference>
<dbReference type="RefSeq" id="XP_003675121.1">
    <property type="nucleotide sequence ID" value="XM_003675073.1"/>
</dbReference>
<dbReference type="CDD" id="cd00052">
    <property type="entry name" value="EH"/>
    <property type="match status" value="1"/>
</dbReference>
<dbReference type="PROSITE" id="PS50222">
    <property type="entry name" value="EF_HAND_2"/>
    <property type="match status" value="1"/>
</dbReference>
<dbReference type="STRING" id="1064592.G0V9Y3"/>
<dbReference type="GO" id="GO:0007015">
    <property type="term" value="P:actin filament organization"/>
    <property type="evidence" value="ECO:0007669"/>
    <property type="project" value="InterPro"/>
</dbReference>
<feature type="domain" description="EH" evidence="23">
    <location>
        <begin position="130"/>
        <end position="222"/>
    </location>
</feature>
<evidence type="ECO:0000256" key="5">
    <source>
        <dbReference type="ARBA" id="ARBA00011159"/>
    </source>
</evidence>
<evidence type="ECO:0000256" key="3">
    <source>
        <dbReference type="ARBA" id="ARBA00004413"/>
    </source>
</evidence>
<dbReference type="FunCoup" id="G0V9Y3">
    <property type="interactions" value="155"/>
</dbReference>
<reference key="2">
    <citation type="submission" date="2011-08" db="EMBL/GenBank/DDBJ databases">
        <title>Genome sequence of Naumovozyma castellii.</title>
        <authorList>
            <person name="Gordon J.L."/>
            <person name="Armisen D."/>
            <person name="Proux-Wera E."/>
            <person name="OhEigeartaigh S.S."/>
            <person name="Byrne K.P."/>
            <person name="Wolfe K.H."/>
        </authorList>
    </citation>
    <scope>NUCLEOTIDE SEQUENCE</scope>
    <source>
        <strain>Type strain:CBS 4309</strain>
    </source>
</reference>
<dbReference type="Gene3D" id="1.10.238.10">
    <property type="entry name" value="EF-hand"/>
    <property type="match status" value="1"/>
</dbReference>
<dbReference type="GO" id="GO:0016197">
    <property type="term" value="P:endosomal transport"/>
    <property type="evidence" value="ECO:0007669"/>
    <property type="project" value="TreeGrafter"/>
</dbReference>
<dbReference type="InterPro" id="IPR025604">
    <property type="entry name" value="End3"/>
</dbReference>
<evidence type="ECO:0000259" key="24">
    <source>
        <dbReference type="PROSITE" id="PS50222"/>
    </source>
</evidence>
<evidence type="ECO:0000256" key="22">
    <source>
        <dbReference type="SAM" id="MobiDB-lite"/>
    </source>
</evidence>
<evidence type="ECO:0000256" key="4">
    <source>
        <dbReference type="ARBA" id="ARBA00009909"/>
    </source>
</evidence>
<dbReference type="GO" id="GO:0005509">
    <property type="term" value="F:calcium ion binding"/>
    <property type="evidence" value="ECO:0007669"/>
    <property type="project" value="InterPro"/>
</dbReference>
<feature type="domain" description="EF-hand" evidence="24">
    <location>
        <begin position="40"/>
        <end position="75"/>
    </location>
</feature>
<evidence type="ECO:0000256" key="6">
    <source>
        <dbReference type="ARBA" id="ARBA00013889"/>
    </source>
</evidence>
<evidence type="ECO:0000256" key="17">
    <source>
        <dbReference type="ARBA" id="ARBA00023203"/>
    </source>
</evidence>
<gene>
    <name evidence="25" type="primary">NCAS0B06660</name>
    <name evidence="25" type="ordered locus">NCAS_0B06660</name>
</gene>
<evidence type="ECO:0000256" key="21">
    <source>
        <dbReference type="SAM" id="Coils"/>
    </source>
</evidence>
<keyword evidence="13" id="KW-0967">Endosome</keyword>
<dbReference type="KEGG" id="ncs:NCAS_0B06660"/>
<dbReference type="EMBL" id="HE576753">
    <property type="protein sequence ID" value="CCC68750.1"/>
    <property type="molecule type" value="Genomic_DNA"/>
</dbReference>
<keyword evidence="14" id="KW-0106">Calcium</keyword>
<dbReference type="GeneID" id="96902307"/>
<feature type="coiled-coil region" evidence="21">
    <location>
        <begin position="335"/>
        <end position="362"/>
    </location>
</feature>
<dbReference type="GO" id="GO:0006897">
    <property type="term" value="P:endocytosis"/>
    <property type="evidence" value="ECO:0007669"/>
    <property type="project" value="UniProtKB-KW"/>
</dbReference>
<evidence type="ECO:0000256" key="10">
    <source>
        <dbReference type="ARBA" id="ARBA00022583"/>
    </source>
</evidence>